<feature type="compositionally biased region" description="Polar residues" evidence="2">
    <location>
        <begin position="43"/>
        <end position="63"/>
    </location>
</feature>
<dbReference type="OrthoDB" id="1747771at2759"/>
<keyword evidence="1" id="KW-0539">Nucleus</keyword>
<dbReference type="SMART" id="SM00906">
    <property type="entry name" value="Fungal_trans"/>
    <property type="match status" value="1"/>
</dbReference>
<feature type="compositionally biased region" description="Polar residues" evidence="2">
    <location>
        <begin position="21"/>
        <end position="34"/>
    </location>
</feature>
<feature type="compositionally biased region" description="Polar residues" evidence="2">
    <location>
        <begin position="89"/>
        <end position="99"/>
    </location>
</feature>
<dbReference type="InterPro" id="IPR007219">
    <property type="entry name" value="XnlR_reg_dom"/>
</dbReference>
<protein>
    <recommendedName>
        <fullName evidence="3">Xylanolytic transcriptional activator regulatory domain-containing protein</fullName>
    </recommendedName>
</protein>
<dbReference type="CDD" id="cd12148">
    <property type="entry name" value="fungal_TF_MHR"/>
    <property type="match status" value="1"/>
</dbReference>
<dbReference type="GO" id="GO:0003677">
    <property type="term" value="F:DNA binding"/>
    <property type="evidence" value="ECO:0007669"/>
    <property type="project" value="InterPro"/>
</dbReference>
<dbReference type="PANTHER" id="PTHR43374:SF1">
    <property type="entry name" value="FLAVIN PRENYLTRANSFERASE PAD1, MITOCHONDRIAL"/>
    <property type="match status" value="1"/>
</dbReference>
<dbReference type="EMBL" id="PDLM01000015">
    <property type="protein sequence ID" value="RDW60724.1"/>
    <property type="molecule type" value="Genomic_DNA"/>
</dbReference>
<dbReference type="GO" id="GO:0006351">
    <property type="term" value="P:DNA-templated transcription"/>
    <property type="evidence" value="ECO:0007669"/>
    <property type="project" value="InterPro"/>
</dbReference>
<dbReference type="AlphaFoldDB" id="A0A3D8QH26"/>
<evidence type="ECO:0000256" key="1">
    <source>
        <dbReference type="ARBA" id="ARBA00023242"/>
    </source>
</evidence>
<feature type="domain" description="Xylanolytic transcriptional activator regulatory" evidence="3">
    <location>
        <begin position="271"/>
        <end position="345"/>
    </location>
</feature>
<name>A0A3D8QH26_9HELO</name>
<sequence length="544" mass="60088">MNKSLPSNSGDASHILGSRFRTATSEDAQATPSTFGDDRDVFRQSTQRPSVLTTTPDFSSNHASPDISVRPITSFGSSHSASAPDISAVSASSSRPPTRNTDRTLSENLFELIGEGDFVLPFEDLYSPRKTIADLCLALPSNLQIQRYYLMYADIVLPIYPGLVDPALFDAQLKLLLDNRDEVIANADNISSTSNPQGASWFALLFAVLACGAQCISTIEREAELNSKVFGSVSFCFLRKANYLVSPCLNTTQALLNIGISLRNDMHSSVAWSILGITIRHAQLIGCCDKPTALSNDNISNDLYNGKLRLWWAIVWQDISLSFCYGRPCGSLSVKARFPPTLDPNGRYGLIDVINRICGTCHDFYRQTLLTEEDVPLSQDIVENFVEEIEKIHQKAQPHLLDVVNCLSPRHHVEFFVITVYKTHAASRLLKTLIQAPEAENRNGYDRIMDKITVLSVETVEAFMLLRQFSILTSLYWSLVQATITAAKFLLTRSRGADKPAWDSLVGSLMVSLRSSCDETTSIRNGFTANLSKLVAELSILVGK</sequence>
<feature type="region of interest" description="Disordered" evidence="2">
    <location>
        <begin position="1"/>
        <end position="102"/>
    </location>
</feature>
<proteinExistence type="predicted"/>
<comment type="caution">
    <text evidence="4">The sequence shown here is derived from an EMBL/GenBank/DDBJ whole genome shotgun (WGS) entry which is preliminary data.</text>
</comment>
<dbReference type="Pfam" id="PF04082">
    <property type="entry name" value="Fungal_trans"/>
    <property type="match status" value="1"/>
</dbReference>
<dbReference type="PANTHER" id="PTHR43374">
    <property type="entry name" value="FLAVIN PRENYLTRANSFERASE"/>
    <property type="match status" value="1"/>
</dbReference>
<dbReference type="GO" id="GO:0016831">
    <property type="term" value="F:carboxy-lyase activity"/>
    <property type="evidence" value="ECO:0007669"/>
    <property type="project" value="TreeGrafter"/>
</dbReference>
<evidence type="ECO:0000259" key="3">
    <source>
        <dbReference type="SMART" id="SM00906"/>
    </source>
</evidence>
<dbReference type="GO" id="GO:0008270">
    <property type="term" value="F:zinc ion binding"/>
    <property type="evidence" value="ECO:0007669"/>
    <property type="project" value="InterPro"/>
</dbReference>
<organism evidence="4 5">
    <name type="scientific">Coleophoma cylindrospora</name>
    <dbReference type="NCBI Taxonomy" id="1849047"/>
    <lineage>
        <taxon>Eukaryota</taxon>
        <taxon>Fungi</taxon>
        <taxon>Dikarya</taxon>
        <taxon>Ascomycota</taxon>
        <taxon>Pezizomycotina</taxon>
        <taxon>Leotiomycetes</taxon>
        <taxon>Helotiales</taxon>
        <taxon>Dermateaceae</taxon>
        <taxon>Coleophoma</taxon>
    </lineage>
</organism>
<accession>A0A3D8QH26</accession>
<reference evidence="4 5" key="1">
    <citation type="journal article" date="2018" name="IMA Fungus">
        <title>IMA Genome-F 9: Draft genome sequence of Annulohypoxylon stygium, Aspergillus mulundensis, Berkeleyomyces basicola (syn. Thielaviopsis basicola), Ceratocystis smalleyi, two Cercospora beticola strains, Coleophoma cylindrospora, Fusarium fracticaudum, Phialophora cf. hyalina, and Morchella septimelata.</title>
        <authorList>
            <person name="Wingfield B.D."/>
            <person name="Bills G.F."/>
            <person name="Dong Y."/>
            <person name="Huang W."/>
            <person name="Nel W.J."/>
            <person name="Swalarsk-Parry B.S."/>
            <person name="Vaghefi N."/>
            <person name="Wilken P.M."/>
            <person name="An Z."/>
            <person name="de Beer Z.W."/>
            <person name="De Vos L."/>
            <person name="Chen L."/>
            <person name="Duong T.A."/>
            <person name="Gao Y."/>
            <person name="Hammerbacher A."/>
            <person name="Kikkert J.R."/>
            <person name="Li Y."/>
            <person name="Li H."/>
            <person name="Li K."/>
            <person name="Li Q."/>
            <person name="Liu X."/>
            <person name="Ma X."/>
            <person name="Naidoo K."/>
            <person name="Pethybridge S.J."/>
            <person name="Sun J."/>
            <person name="Steenkamp E.T."/>
            <person name="van der Nest M.A."/>
            <person name="van Wyk S."/>
            <person name="Wingfield M.J."/>
            <person name="Xiong C."/>
            <person name="Yue Q."/>
            <person name="Zhang X."/>
        </authorList>
    </citation>
    <scope>NUCLEOTIDE SEQUENCE [LARGE SCALE GENOMIC DNA]</scope>
    <source>
        <strain evidence="4 5">BP6252</strain>
    </source>
</reference>
<feature type="compositionally biased region" description="Polar residues" evidence="2">
    <location>
        <begin position="1"/>
        <end position="11"/>
    </location>
</feature>
<evidence type="ECO:0000313" key="4">
    <source>
        <dbReference type="EMBL" id="RDW60724.1"/>
    </source>
</evidence>
<gene>
    <name evidence="4" type="ORF">BP6252_12107</name>
</gene>
<keyword evidence="5" id="KW-1185">Reference proteome</keyword>
<dbReference type="Proteomes" id="UP000256645">
    <property type="component" value="Unassembled WGS sequence"/>
</dbReference>
<dbReference type="STRING" id="1849047.A0A3D8QH26"/>
<dbReference type="InterPro" id="IPR004507">
    <property type="entry name" value="UbiX-like"/>
</dbReference>
<evidence type="ECO:0000313" key="5">
    <source>
        <dbReference type="Proteomes" id="UP000256645"/>
    </source>
</evidence>
<evidence type="ECO:0000256" key="2">
    <source>
        <dbReference type="SAM" id="MobiDB-lite"/>
    </source>
</evidence>